<sequence>MTTPRNSILSALVSAAAAIAKVFTANQRQSTAGGSSAAPAATAPTPGHGGSTETIELDPRSVRDLRVSYAPHRDRAPDAGEVVWTWVPYAERDGRGKDRPVLVIATQSADRVYAVKLTSKSHDGDRDFLTLGSGPWDGQGRESWVDIDQLYSVHVGGVRREAAALDRARFDRVASVLERRFGWTAA</sequence>
<dbReference type="RefSeq" id="WP_345185381.1">
    <property type="nucleotide sequence ID" value="NZ_BAABGP010000008.1"/>
</dbReference>
<protein>
    <recommendedName>
        <fullName evidence="7">PemK-like, MazF-like toxin of type II toxin-antitoxin system</fullName>
    </recommendedName>
</protein>
<accession>A0ABP8P700</accession>
<keyword evidence="6" id="KW-1185">Reference proteome</keyword>
<keyword evidence="2" id="KW-1277">Toxin-antitoxin system</keyword>
<proteinExistence type="inferred from homology"/>
<feature type="chain" id="PRO_5046100020" description="PemK-like, MazF-like toxin of type II toxin-antitoxin system" evidence="4">
    <location>
        <begin position="21"/>
        <end position="186"/>
    </location>
</feature>
<organism evidence="5 6">
    <name type="scientific">Microbacterium panaciterrae</name>
    <dbReference type="NCBI Taxonomy" id="985759"/>
    <lineage>
        <taxon>Bacteria</taxon>
        <taxon>Bacillati</taxon>
        <taxon>Actinomycetota</taxon>
        <taxon>Actinomycetes</taxon>
        <taxon>Micrococcales</taxon>
        <taxon>Microbacteriaceae</taxon>
        <taxon>Microbacterium</taxon>
    </lineage>
</organism>
<evidence type="ECO:0000256" key="3">
    <source>
        <dbReference type="SAM" id="MobiDB-lite"/>
    </source>
</evidence>
<evidence type="ECO:0000313" key="6">
    <source>
        <dbReference type="Proteomes" id="UP001500731"/>
    </source>
</evidence>
<keyword evidence="4" id="KW-0732">Signal</keyword>
<feature type="compositionally biased region" description="Low complexity" evidence="3">
    <location>
        <begin position="30"/>
        <end position="46"/>
    </location>
</feature>
<evidence type="ECO:0000256" key="2">
    <source>
        <dbReference type="ARBA" id="ARBA00022649"/>
    </source>
</evidence>
<dbReference type="EMBL" id="BAABGP010000008">
    <property type="protein sequence ID" value="GAA4482474.1"/>
    <property type="molecule type" value="Genomic_DNA"/>
</dbReference>
<evidence type="ECO:0008006" key="7">
    <source>
        <dbReference type="Google" id="ProtNLM"/>
    </source>
</evidence>
<comment type="caution">
    <text evidence="5">The sequence shown here is derived from an EMBL/GenBank/DDBJ whole genome shotgun (WGS) entry which is preliminary data.</text>
</comment>
<evidence type="ECO:0000256" key="1">
    <source>
        <dbReference type="ARBA" id="ARBA00007521"/>
    </source>
</evidence>
<evidence type="ECO:0000256" key="4">
    <source>
        <dbReference type="SAM" id="SignalP"/>
    </source>
</evidence>
<reference evidence="6" key="1">
    <citation type="journal article" date="2019" name="Int. J. Syst. Evol. Microbiol.">
        <title>The Global Catalogue of Microorganisms (GCM) 10K type strain sequencing project: providing services to taxonomists for standard genome sequencing and annotation.</title>
        <authorList>
            <consortium name="The Broad Institute Genomics Platform"/>
            <consortium name="The Broad Institute Genome Sequencing Center for Infectious Disease"/>
            <person name="Wu L."/>
            <person name="Ma J."/>
        </authorList>
    </citation>
    <scope>NUCLEOTIDE SEQUENCE [LARGE SCALE GENOMIC DNA]</scope>
    <source>
        <strain evidence="6">JCM 17839</strain>
    </source>
</reference>
<dbReference type="InterPro" id="IPR003477">
    <property type="entry name" value="PemK-like"/>
</dbReference>
<dbReference type="SUPFAM" id="SSF50118">
    <property type="entry name" value="Cell growth inhibitor/plasmid maintenance toxic component"/>
    <property type="match status" value="1"/>
</dbReference>
<evidence type="ECO:0000313" key="5">
    <source>
        <dbReference type="EMBL" id="GAA4482474.1"/>
    </source>
</evidence>
<name>A0ABP8P700_9MICO</name>
<gene>
    <name evidence="5" type="ORF">GCM10023171_12520</name>
</gene>
<dbReference type="Gene3D" id="2.30.30.110">
    <property type="match status" value="1"/>
</dbReference>
<comment type="similarity">
    <text evidence="1">Belongs to the PemK/MazF family.</text>
</comment>
<feature type="signal peptide" evidence="4">
    <location>
        <begin position="1"/>
        <end position="20"/>
    </location>
</feature>
<dbReference type="Proteomes" id="UP001500731">
    <property type="component" value="Unassembled WGS sequence"/>
</dbReference>
<dbReference type="InterPro" id="IPR011067">
    <property type="entry name" value="Plasmid_toxin/cell-grow_inhib"/>
</dbReference>
<dbReference type="Pfam" id="PF02452">
    <property type="entry name" value="PemK_toxin"/>
    <property type="match status" value="1"/>
</dbReference>
<feature type="region of interest" description="Disordered" evidence="3">
    <location>
        <begin position="30"/>
        <end position="60"/>
    </location>
</feature>